<proteinExistence type="predicted"/>
<accession>A0A2A5AJ99</accession>
<evidence type="ECO:0000256" key="1">
    <source>
        <dbReference type="SAM" id="MobiDB-lite"/>
    </source>
</evidence>
<dbReference type="Pfam" id="PF20549">
    <property type="entry name" value="DUF6763"/>
    <property type="match status" value="1"/>
</dbReference>
<evidence type="ECO:0000313" key="3">
    <source>
        <dbReference type="Proteomes" id="UP000218327"/>
    </source>
</evidence>
<dbReference type="Proteomes" id="UP000218327">
    <property type="component" value="Unassembled WGS sequence"/>
</dbReference>
<dbReference type="EMBL" id="NVVJ01000090">
    <property type="protein sequence ID" value="PCJ19392.1"/>
    <property type="molecule type" value="Genomic_DNA"/>
</dbReference>
<protein>
    <submittedName>
        <fullName evidence="2">Uncharacterized protein</fullName>
    </submittedName>
</protein>
<dbReference type="AlphaFoldDB" id="A0A2A5AJ99"/>
<dbReference type="InterPro" id="IPR046651">
    <property type="entry name" value="DUF6763"/>
</dbReference>
<sequence>MNKLIPEVSVWYQDVVSGNLFEVVAIDEASETIEYQLLDGEVGEYDKSTWEQLYIGLAEAPEDWRSPFELDTEDKVYSDQTIVPENWSGPLSEIEPESFDLGDDYQIP</sequence>
<evidence type="ECO:0000313" key="2">
    <source>
        <dbReference type="EMBL" id="PCJ19392.1"/>
    </source>
</evidence>
<organism evidence="2 3">
    <name type="scientific">SAR86 cluster bacterium</name>
    <dbReference type="NCBI Taxonomy" id="2030880"/>
    <lineage>
        <taxon>Bacteria</taxon>
        <taxon>Pseudomonadati</taxon>
        <taxon>Pseudomonadota</taxon>
        <taxon>Gammaproteobacteria</taxon>
        <taxon>SAR86 cluster</taxon>
    </lineage>
</organism>
<gene>
    <name evidence="2" type="ORF">COA96_16305</name>
</gene>
<reference evidence="3" key="1">
    <citation type="submission" date="2017-08" db="EMBL/GenBank/DDBJ databases">
        <title>A dynamic microbial community with high functional redundancy inhabits the cold, oxic subseafloor aquifer.</title>
        <authorList>
            <person name="Tully B.J."/>
            <person name="Wheat C.G."/>
            <person name="Glazer B.T."/>
            <person name="Huber J.A."/>
        </authorList>
    </citation>
    <scope>NUCLEOTIDE SEQUENCE [LARGE SCALE GENOMIC DNA]</scope>
</reference>
<feature type="region of interest" description="Disordered" evidence="1">
    <location>
        <begin position="87"/>
        <end position="108"/>
    </location>
</feature>
<name>A0A2A5AJ99_9GAMM</name>
<feature type="compositionally biased region" description="Acidic residues" evidence="1">
    <location>
        <begin position="94"/>
        <end position="108"/>
    </location>
</feature>
<comment type="caution">
    <text evidence="2">The sequence shown here is derived from an EMBL/GenBank/DDBJ whole genome shotgun (WGS) entry which is preliminary data.</text>
</comment>